<dbReference type="InterPro" id="IPR017871">
    <property type="entry name" value="ABC_transporter-like_CS"/>
</dbReference>
<keyword evidence="7 8" id="KW-0472">Membrane</keyword>
<dbReference type="Gramene" id="Pp3c17_11810V3.1">
    <property type="protein sequence ID" value="Pp3c17_11810V3.1"/>
    <property type="gene ID" value="Pp3c17_11810"/>
</dbReference>
<dbReference type="GO" id="GO:0005524">
    <property type="term" value="F:ATP binding"/>
    <property type="evidence" value="ECO:0000318"/>
    <property type="project" value="GO_Central"/>
</dbReference>
<evidence type="ECO:0000313" key="13">
    <source>
        <dbReference type="Proteomes" id="UP000006727"/>
    </source>
</evidence>
<dbReference type="FunCoup" id="A0A2K1J3J5">
    <property type="interactions" value="1805"/>
</dbReference>
<dbReference type="GO" id="GO:0005324">
    <property type="term" value="F:long-chain fatty acid transmembrane transporter activity"/>
    <property type="evidence" value="ECO:0000318"/>
    <property type="project" value="GO_Central"/>
</dbReference>
<feature type="domain" description="ABC transporter" evidence="9">
    <location>
        <begin position="1022"/>
        <end position="1279"/>
    </location>
</feature>
<dbReference type="InterPro" id="IPR003593">
    <property type="entry name" value="AAA+_ATPase"/>
</dbReference>
<dbReference type="GO" id="GO:0015910">
    <property type="term" value="P:long-chain fatty acid import into peroxisome"/>
    <property type="evidence" value="ECO:0000318"/>
    <property type="project" value="GO_Central"/>
</dbReference>
<evidence type="ECO:0000256" key="1">
    <source>
        <dbReference type="ARBA" id="ARBA00008575"/>
    </source>
</evidence>
<feature type="domain" description="ABC transmembrane type-1" evidence="10">
    <location>
        <begin position="708"/>
        <end position="945"/>
    </location>
</feature>
<dbReference type="Proteomes" id="UP000006727">
    <property type="component" value="Chromosome 17"/>
</dbReference>
<evidence type="ECO:0000256" key="2">
    <source>
        <dbReference type="ARBA" id="ARBA00022448"/>
    </source>
</evidence>
<dbReference type="Gene3D" id="1.20.1560.10">
    <property type="entry name" value="ABC transporter type 1, transmembrane domain"/>
    <property type="match status" value="1"/>
</dbReference>
<dbReference type="Gene3D" id="3.40.50.300">
    <property type="entry name" value="P-loop containing nucleotide triphosphate hydrolases"/>
    <property type="match status" value="2"/>
</dbReference>
<dbReference type="GO" id="GO:0042760">
    <property type="term" value="P:very long-chain fatty acid catabolic process"/>
    <property type="evidence" value="ECO:0000318"/>
    <property type="project" value="GO_Central"/>
</dbReference>
<protein>
    <submittedName>
        <fullName evidence="11 12">Uncharacterized protein</fullName>
    </submittedName>
</protein>
<evidence type="ECO:0000256" key="3">
    <source>
        <dbReference type="ARBA" id="ARBA00022692"/>
    </source>
</evidence>
<dbReference type="InterPro" id="IPR036640">
    <property type="entry name" value="ABC1_TM_sf"/>
</dbReference>
<reference evidence="11 13" key="1">
    <citation type="journal article" date="2008" name="Science">
        <title>The Physcomitrella genome reveals evolutionary insights into the conquest of land by plants.</title>
        <authorList>
            <person name="Rensing S."/>
            <person name="Lang D."/>
            <person name="Zimmer A."/>
            <person name="Terry A."/>
            <person name="Salamov A."/>
            <person name="Shapiro H."/>
            <person name="Nishiyama T."/>
            <person name="Perroud P.-F."/>
            <person name="Lindquist E."/>
            <person name="Kamisugi Y."/>
            <person name="Tanahashi T."/>
            <person name="Sakakibara K."/>
            <person name="Fujita T."/>
            <person name="Oishi K."/>
            <person name="Shin-I T."/>
            <person name="Kuroki Y."/>
            <person name="Toyoda A."/>
            <person name="Suzuki Y."/>
            <person name="Hashimoto A."/>
            <person name="Yamaguchi K."/>
            <person name="Sugano A."/>
            <person name="Kohara Y."/>
            <person name="Fujiyama A."/>
            <person name="Anterola A."/>
            <person name="Aoki S."/>
            <person name="Ashton N."/>
            <person name="Barbazuk W.B."/>
            <person name="Barker E."/>
            <person name="Bennetzen J."/>
            <person name="Bezanilla M."/>
            <person name="Blankenship R."/>
            <person name="Cho S.H."/>
            <person name="Dutcher S."/>
            <person name="Estelle M."/>
            <person name="Fawcett J.A."/>
            <person name="Gundlach H."/>
            <person name="Hanada K."/>
            <person name="Heyl A."/>
            <person name="Hicks K.A."/>
            <person name="Hugh J."/>
            <person name="Lohr M."/>
            <person name="Mayer K."/>
            <person name="Melkozernov A."/>
            <person name="Murata T."/>
            <person name="Nelson D."/>
            <person name="Pils B."/>
            <person name="Prigge M."/>
            <person name="Reiss B."/>
            <person name="Renner T."/>
            <person name="Rombauts S."/>
            <person name="Rushton P."/>
            <person name="Sanderfoot A."/>
            <person name="Schween G."/>
            <person name="Shiu S.-H."/>
            <person name="Stueber K."/>
            <person name="Theodoulou F.L."/>
            <person name="Tu H."/>
            <person name="Van de Peer Y."/>
            <person name="Verrier P.J."/>
            <person name="Waters E."/>
            <person name="Wood A."/>
            <person name="Yang L."/>
            <person name="Cove D."/>
            <person name="Cuming A."/>
            <person name="Hasebe M."/>
            <person name="Lucas S."/>
            <person name="Mishler D.B."/>
            <person name="Reski R."/>
            <person name="Grigoriev I."/>
            <person name="Quatrano R.S."/>
            <person name="Boore J.L."/>
        </authorList>
    </citation>
    <scope>NUCLEOTIDE SEQUENCE [LARGE SCALE GENOMIC DNA]</scope>
    <source>
        <strain evidence="12 13">cv. Gransden 2004</strain>
    </source>
</reference>
<gene>
    <name evidence="11" type="ORF">PHYPA_021946</name>
</gene>
<evidence type="ECO:0000259" key="10">
    <source>
        <dbReference type="PROSITE" id="PS50929"/>
    </source>
</evidence>
<dbReference type="GO" id="GO:0042626">
    <property type="term" value="F:ATPase-coupled transmembrane transporter activity"/>
    <property type="evidence" value="ECO:0000318"/>
    <property type="project" value="GO_Central"/>
</dbReference>
<evidence type="ECO:0000313" key="11">
    <source>
        <dbReference type="EMBL" id="PNR36096.1"/>
    </source>
</evidence>
<dbReference type="PROSITE" id="PS00211">
    <property type="entry name" value="ABC_TRANSPORTER_1"/>
    <property type="match status" value="2"/>
</dbReference>
<dbReference type="PANTHER" id="PTHR11384">
    <property type="entry name" value="ATP-BINDING CASSETTE, SUB-FAMILY D MEMBER"/>
    <property type="match status" value="1"/>
</dbReference>
<dbReference type="AlphaFoldDB" id="A0A2K1J3J5"/>
<feature type="domain" description="ABC transporter" evidence="9">
    <location>
        <begin position="387"/>
        <end position="616"/>
    </location>
</feature>
<dbReference type="InterPro" id="IPR011527">
    <property type="entry name" value="ABC1_TM_dom"/>
</dbReference>
<evidence type="ECO:0000256" key="4">
    <source>
        <dbReference type="ARBA" id="ARBA00022741"/>
    </source>
</evidence>
<dbReference type="PANTHER" id="PTHR11384:SF56">
    <property type="entry name" value="ABC TRANSPORTER D FAMILY MEMBER 1"/>
    <property type="match status" value="1"/>
</dbReference>
<dbReference type="GO" id="GO:0140359">
    <property type="term" value="F:ABC-type transporter activity"/>
    <property type="evidence" value="ECO:0007669"/>
    <property type="project" value="InterPro"/>
</dbReference>
<dbReference type="GO" id="GO:0005778">
    <property type="term" value="C:peroxisomal membrane"/>
    <property type="evidence" value="ECO:0000318"/>
    <property type="project" value="GO_Central"/>
</dbReference>
<evidence type="ECO:0000313" key="12">
    <source>
        <dbReference type="EnsemblPlants" id="Pp3c17_11810V3.1"/>
    </source>
</evidence>
<reference evidence="12" key="3">
    <citation type="submission" date="2020-12" db="UniProtKB">
        <authorList>
            <consortium name="EnsemblPlants"/>
        </authorList>
    </citation>
    <scope>IDENTIFICATION</scope>
</reference>
<keyword evidence="5" id="KW-0067">ATP-binding</keyword>
<sequence length="1279" mass="142462">MVAPQLSRVLQRPSASPRRKALVVAVAVLVAGGGLTYFRFGQRRLHRDSFLASNANGIETALSNRLAKVQGWLFRAAFLTRAPLFTKLITENLIFCFFQSSFLSTTEYLTGALSLRFRKILTDRIHSDYFQNMTYYKMSHVDHRISSVEQRIASDVPRFSTEMSELVQENLSAVFDGLFYTWRLCSYASPKYAFGGYVLGAEITIQALSPPFGRLMSTEQQLEGEYRQLHSRLRTHSESIAFYGGQDREAFIITQRFKTLIWHLSKVLHTQLWFGIIQDFVLKYLGSTFAVDLIIEPFFSGSLRPDGSTLGRAQMLSLMRYHTSVIISLFQAMGTLTSNTRKLGRLSGYADRICELMSVSKELRIAGGSATIQNKDTGSCFVEAPYIEFEGVKVVTPTGNILAENLTLKVEPGSNLLITGPNGSGKSSLFRVLGGLWPLVEGRISKPGMGSALSHEIFYVPQRPYTSVGTLRDQLIYPLTSVEETQSITAEGMRELLRNVDLEYLLDRYPQSQEVIWGDELSLGEQQRLGMARLFYHRPLFAILDECTSAVTTDMEERFCAQVRAMGTSCVTISHRPALVAFHDTVLSLDGEGGWTVNYKSSSVPLPRVELQDDGILEKGDSHTVRQSDALTVQKQFFTNIGQEGSDQETTADDSCVGAVLATSPPRDSIDVVPAISGLQIQPCSMPSRMSSLFKILVPTLSDKQRDQLLAVALLVLVRTWISDRIADLNGTSVKYVLQQDKAAFVRLVGVSILQSGVSAFLAPSLRYMTATLALGWRHRLTTHLSNLYFQNYGFYKAMHLVKSGSNDADQRITQDVEKLSGDLSGLVTGMVKPLIDILWFTCRMKVLTGIRGVGFLYAYMFLGLGFLRVITPDFGALTSKEQQLDGSFRYIHSRLRTHAESIAFFGGGSRQQAVTAGRFKALIAHSQYLLRRRWLFGIADDFITKQLPYNVSWGLSLMYAMEHRGNRELAHDLRFLASVISQSFLAFGDILELYRKFLELSGGVTRVSELNELLIAAQNDIVFEDVDIATPGQKLLARKLSMRSSAGKSLLVTGPNGSGKSSLFRVLGGLWPAGRGHIAKPSQRLVGNAVSSQTSTGFSQDIFYVPQRPYTALGTLRDQIIYPFTLTDAKLKSQFESQQDPTTHNPLATGSSVACLEMLDSRLRTSLEDVRLIYLLDREGGWDATANWEDMLSLGEQQRLGMARLFFHHPKFGILDECTNATSVDVEEGLYKKAQSLGISVITISQRPALIPYHAMELRLIDGEGGWELRSIQESKML</sequence>
<evidence type="ECO:0000256" key="5">
    <source>
        <dbReference type="ARBA" id="ARBA00022840"/>
    </source>
</evidence>
<evidence type="ECO:0000256" key="6">
    <source>
        <dbReference type="ARBA" id="ARBA00022989"/>
    </source>
</evidence>
<dbReference type="SUPFAM" id="SSF90123">
    <property type="entry name" value="ABC transporter transmembrane region"/>
    <property type="match status" value="1"/>
</dbReference>
<dbReference type="InterPro" id="IPR027417">
    <property type="entry name" value="P-loop_NTPase"/>
</dbReference>
<evidence type="ECO:0000256" key="8">
    <source>
        <dbReference type="SAM" id="Phobius"/>
    </source>
</evidence>
<dbReference type="SMART" id="SM00382">
    <property type="entry name" value="AAA"/>
    <property type="match status" value="2"/>
</dbReference>
<dbReference type="Pfam" id="PF00005">
    <property type="entry name" value="ABC_tran"/>
    <property type="match status" value="2"/>
</dbReference>
<evidence type="ECO:0000259" key="9">
    <source>
        <dbReference type="PROSITE" id="PS50893"/>
    </source>
</evidence>
<evidence type="ECO:0000256" key="7">
    <source>
        <dbReference type="ARBA" id="ARBA00023136"/>
    </source>
</evidence>
<organism evidence="11">
    <name type="scientific">Physcomitrium patens</name>
    <name type="common">Spreading-leaved earth moss</name>
    <name type="synonym">Physcomitrella patens</name>
    <dbReference type="NCBI Taxonomy" id="3218"/>
    <lineage>
        <taxon>Eukaryota</taxon>
        <taxon>Viridiplantae</taxon>
        <taxon>Streptophyta</taxon>
        <taxon>Embryophyta</taxon>
        <taxon>Bryophyta</taxon>
        <taxon>Bryophytina</taxon>
        <taxon>Bryopsida</taxon>
        <taxon>Funariidae</taxon>
        <taxon>Funariales</taxon>
        <taxon>Funariaceae</taxon>
        <taxon>Physcomitrium</taxon>
    </lineage>
</organism>
<keyword evidence="6 8" id="KW-1133">Transmembrane helix</keyword>
<dbReference type="Pfam" id="PF06472">
    <property type="entry name" value="ABC_membrane_2"/>
    <property type="match status" value="2"/>
</dbReference>
<comment type="similarity">
    <text evidence="1">Belongs to the ABC transporter superfamily. ABCD family. Peroxisomal fatty acyl CoA transporter (TC 3.A.1.203) subfamily.</text>
</comment>
<keyword evidence="2" id="KW-0813">Transport</keyword>
<dbReference type="GO" id="GO:0016887">
    <property type="term" value="F:ATP hydrolysis activity"/>
    <property type="evidence" value="ECO:0007669"/>
    <property type="project" value="InterPro"/>
</dbReference>
<dbReference type="CDD" id="cd03223">
    <property type="entry name" value="ABCD_peroxisomal_ALDP"/>
    <property type="match status" value="2"/>
</dbReference>
<dbReference type="PROSITE" id="PS50893">
    <property type="entry name" value="ABC_TRANSPORTER_2"/>
    <property type="match status" value="2"/>
</dbReference>
<dbReference type="EMBL" id="ABEU02000017">
    <property type="protein sequence ID" value="PNR36096.1"/>
    <property type="molecule type" value="Genomic_DNA"/>
</dbReference>
<dbReference type="PROSITE" id="PS50929">
    <property type="entry name" value="ABC_TM1F"/>
    <property type="match status" value="1"/>
</dbReference>
<keyword evidence="3 8" id="KW-0812">Transmembrane</keyword>
<feature type="transmembrane region" description="Helical" evidence="8">
    <location>
        <begin position="21"/>
        <end position="40"/>
    </location>
</feature>
<dbReference type="EnsemblPlants" id="Pp3c17_11810V3.1">
    <property type="protein sequence ID" value="Pp3c17_11810V3.1"/>
    <property type="gene ID" value="Pp3c17_11810"/>
</dbReference>
<keyword evidence="13" id="KW-1185">Reference proteome</keyword>
<dbReference type="InterPro" id="IPR003439">
    <property type="entry name" value="ABC_transporter-like_ATP-bd"/>
</dbReference>
<dbReference type="InParanoid" id="A0A2K1J3J5"/>
<keyword evidence="4" id="KW-0547">Nucleotide-binding</keyword>
<dbReference type="STRING" id="3218.A0A2K1J3J5"/>
<proteinExistence type="inferred from homology"/>
<dbReference type="GO" id="GO:0006635">
    <property type="term" value="P:fatty acid beta-oxidation"/>
    <property type="evidence" value="ECO:0000318"/>
    <property type="project" value="GO_Central"/>
</dbReference>
<dbReference type="InterPro" id="IPR050835">
    <property type="entry name" value="ABC_transporter_sub-D"/>
</dbReference>
<name>A0A2K1J3J5_PHYPA</name>
<dbReference type="GO" id="GO:0007031">
    <property type="term" value="P:peroxisome organization"/>
    <property type="evidence" value="ECO:0000318"/>
    <property type="project" value="GO_Central"/>
</dbReference>
<dbReference type="SUPFAM" id="SSF52540">
    <property type="entry name" value="P-loop containing nucleoside triphosphate hydrolases"/>
    <property type="match status" value="2"/>
</dbReference>
<dbReference type="PaxDb" id="3218-PP1S105_6V6.1"/>
<reference evidence="11 13" key="2">
    <citation type="journal article" date="2018" name="Plant J.">
        <title>The Physcomitrella patens chromosome-scale assembly reveals moss genome structure and evolution.</title>
        <authorList>
            <person name="Lang D."/>
            <person name="Ullrich K.K."/>
            <person name="Murat F."/>
            <person name="Fuchs J."/>
            <person name="Jenkins J."/>
            <person name="Haas F.B."/>
            <person name="Piednoel M."/>
            <person name="Gundlach H."/>
            <person name="Van Bel M."/>
            <person name="Meyberg R."/>
            <person name="Vives C."/>
            <person name="Morata J."/>
            <person name="Symeonidi A."/>
            <person name="Hiss M."/>
            <person name="Muchero W."/>
            <person name="Kamisugi Y."/>
            <person name="Saleh O."/>
            <person name="Blanc G."/>
            <person name="Decker E.L."/>
            <person name="van Gessel N."/>
            <person name="Grimwood J."/>
            <person name="Hayes R.D."/>
            <person name="Graham S.W."/>
            <person name="Gunter L.E."/>
            <person name="McDaniel S.F."/>
            <person name="Hoernstein S.N.W."/>
            <person name="Larsson A."/>
            <person name="Li F.W."/>
            <person name="Perroud P.F."/>
            <person name="Phillips J."/>
            <person name="Ranjan P."/>
            <person name="Rokshar D.S."/>
            <person name="Rothfels C.J."/>
            <person name="Schneider L."/>
            <person name="Shu S."/>
            <person name="Stevenson D.W."/>
            <person name="Thummler F."/>
            <person name="Tillich M."/>
            <person name="Villarreal Aguilar J.C."/>
            <person name="Widiez T."/>
            <person name="Wong G.K."/>
            <person name="Wymore A."/>
            <person name="Zhang Y."/>
            <person name="Zimmer A.D."/>
            <person name="Quatrano R.S."/>
            <person name="Mayer K.F.X."/>
            <person name="Goodstein D."/>
            <person name="Casacuberta J.M."/>
            <person name="Vandepoele K."/>
            <person name="Reski R."/>
            <person name="Cuming A.C."/>
            <person name="Tuskan G.A."/>
            <person name="Maumus F."/>
            <person name="Salse J."/>
            <person name="Schmutz J."/>
            <person name="Rensing S.A."/>
        </authorList>
    </citation>
    <scope>NUCLEOTIDE SEQUENCE [LARGE SCALE GENOMIC DNA]</scope>
    <source>
        <strain evidence="12 13">cv. Gransden 2004</strain>
    </source>
</reference>
<accession>A0A2K1J3J5</accession>